<organism evidence="4 5">
    <name type="scientific">Daldinia eschscholtzii</name>
    <dbReference type="NCBI Taxonomy" id="292717"/>
    <lineage>
        <taxon>Eukaryota</taxon>
        <taxon>Fungi</taxon>
        <taxon>Dikarya</taxon>
        <taxon>Ascomycota</taxon>
        <taxon>Pezizomycotina</taxon>
        <taxon>Sordariomycetes</taxon>
        <taxon>Xylariomycetidae</taxon>
        <taxon>Xylariales</taxon>
        <taxon>Hypoxylaceae</taxon>
        <taxon>Daldinia</taxon>
    </lineage>
</organism>
<evidence type="ECO:0000256" key="2">
    <source>
        <dbReference type="SAM" id="MobiDB-lite"/>
    </source>
</evidence>
<dbReference type="Proteomes" id="UP001369815">
    <property type="component" value="Unassembled WGS sequence"/>
</dbReference>
<dbReference type="InterPro" id="IPR013883">
    <property type="entry name" value="TF_Iwr1_dom"/>
</dbReference>
<evidence type="ECO:0000313" key="5">
    <source>
        <dbReference type="Proteomes" id="UP001369815"/>
    </source>
</evidence>
<protein>
    <recommendedName>
        <fullName evidence="3">Transcription factor Iwr1 domain-containing protein</fullName>
    </recommendedName>
</protein>
<sequence>MSVPPQLIRVKRKATEEAPVSFLRVQENKRHRSAAFVYQRRQDPAKPTESIPSELHKPVIHTSHPNSKTPTFQSPKTSDITVNDASSDNDATSQYADASSANPASPLDSSSEPRRFHMSRKDIMLAAAAQPNRSHGGISKKRSAPALFVERKIKRISSRPLEKFQALTNAAGHASTTTPAATEGMEIDKPEHRKLKKPGVAKFAKRKDEGNYKADLPKSMTDRWNVDMDKLTAELDAYTMEQIGLNLQKAEEEKRQQQQQSTTRQPRFKPKPIKRYAERHPEETQASADKEMMDTDVDISDSDDSDYIIETYERVPASKMGEHVPPHSIGVLVFDEEPDMEYFYGEDSNSEDEWAEDDEDENAENYYAADYPDEEVASDDEFDKNPYSFRTGNASDLEEYDLDEDDGSAAFPEKDEGSRFATYIGRPRDRFMTNGL</sequence>
<dbReference type="PANTHER" id="PTHR28063:SF1">
    <property type="entry name" value="RNA POLYMERASE II NUCLEAR LOCALIZATION PROTEIN IWR1"/>
    <property type="match status" value="1"/>
</dbReference>
<feature type="region of interest" description="Disordered" evidence="2">
    <location>
        <begin position="26"/>
        <end position="113"/>
    </location>
</feature>
<keyword evidence="5" id="KW-1185">Reference proteome</keyword>
<proteinExistence type="inferred from homology"/>
<evidence type="ECO:0000259" key="3">
    <source>
        <dbReference type="Pfam" id="PF08574"/>
    </source>
</evidence>
<feature type="region of interest" description="Disordered" evidence="2">
    <location>
        <begin position="249"/>
        <end position="305"/>
    </location>
</feature>
<name>A0AAX6ML18_9PEZI</name>
<dbReference type="InterPro" id="IPR040150">
    <property type="entry name" value="Iwr1"/>
</dbReference>
<reference evidence="4 5" key="1">
    <citation type="journal article" date="2024" name="Front Chem Biol">
        <title>Unveiling the potential of Daldinia eschscholtzii MFLUCC 19-0629 through bioactivity and bioinformatics studies for enhanced sustainable agriculture production.</title>
        <authorList>
            <person name="Brooks S."/>
            <person name="Weaver J.A."/>
            <person name="Klomchit A."/>
            <person name="Alharthi S.A."/>
            <person name="Onlamun T."/>
            <person name="Nurani R."/>
            <person name="Vong T.K."/>
            <person name="Alberti F."/>
            <person name="Greco C."/>
        </authorList>
    </citation>
    <scope>NUCLEOTIDE SEQUENCE [LARGE SCALE GENOMIC DNA]</scope>
    <source>
        <strain evidence="4">MFLUCC 19-0629</strain>
    </source>
</reference>
<comment type="similarity">
    <text evidence="1">Belongs to the IWR1/SLC7A6OS family.</text>
</comment>
<feature type="domain" description="Transcription factor Iwr1" evidence="3">
    <location>
        <begin position="305"/>
        <end position="375"/>
    </location>
</feature>
<dbReference type="GO" id="GO:0006606">
    <property type="term" value="P:protein import into nucleus"/>
    <property type="evidence" value="ECO:0007669"/>
    <property type="project" value="InterPro"/>
</dbReference>
<feature type="region of interest" description="Disordered" evidence="2">
    <location>
        <begin position="375"/>
        <end position="414"/>
    </location>
</feature>
<feature type="compositionally biased region" description="Acidic residues" evidence="2">
    <location>
        <begin position="396"/>
        <end position="407"/>
    </location>
</feature>
<feature type="compositionally biased region" description="Acidic residues" evidence="2">
    <location>
        <begin position="294"/>
        <end position="305"/>
    </location>
</feature>
<dbReference type="PANTHER" id="PTHR28063">
    <property type="entry name" value="RNA POLYMERASE II NUCLEAR LOCALIZATION PROTEIN IWR1"/>
    <property type="match status" value="1"/>
</dbReference>
<dbReference type="AlphaFoldDB" id="A0AAX6ML18"/>
<feature type="region of interest" description="Disordered" evidence="2">
    <location>
        <begin position="169"/>
        <end position="198"/>
    </location>
</feature>
<dbReference type="GO" id="GO:0005737">
    <property type="term" value="C:cytoplasm"/>
    <property type="evidence" value="ECO:0007669"/>
    <property type="project" value="TreeGrafter"/>
</dbReference>
<gene>
    <name evidence="4" type="ORF">Daesc_005169</name>
</gene>
<evidence type="ECO:0000313" key="4">
    <source>
        <dbReference type="EMBL" id="KAK6952872.1"/>
    </source>
</evidence>
<evidence type="ECO:0000256" key="1">
    <source>
        <dbReference type="ARBA" id="ARBA00010218"/>
    </source>
</evidence>
<feature type="compositionally biased region" description="Polar residues" evidence="2">
    <location>
        <begin position="63"/>
        <end position="110"/>
    </location>
</feature>
<comment type="caution">
    <text evidence="4">The sequence shown here is derived from an EMBL/GenBank/DDBJ whole genome shotgun (WGS) entry which is preliminary data.</text>
</comment>
<dbReference type="Pfam" id="PF08574">
    <property type="entry name" value="Iwr1"/>
    <property type="match status" value="1"/>
</dbReference>
<accession>A0AAX6ML18</accession>
<feature type="compositionally biased region" description="Basic and acidic residues" evidence="2">
    <location>
        <begin position="275"/>
        <end position="293"/>
    </location>
</feature>
<dbReference type="EMBL" id="JBANMG010000005">
    <property type="protein sequence ID" value="KAK6952872.1"/>
    <property type="molecule type" value="Genomic_DNA"/>
</dbReference>